<protein>
    <submittedName>
        <fullName evidence="2">Uncharacterized protein</fullName>
    </submittedName>
</protein>
<reference evidence="2" key="1">
    <citation type="submission" date="2014-09" db="EMBL/GenBank/DDBJ databases">
        <authorList>
            <person name="Magalhaes I.L.F."/>
            <person name="Oliveira U."/>
            <person name="Santos F.R."/>
            <person name="Vidigal T.H.D.A."/>
            <person name="Brescovit A.D."/>
            <person name="Santos A.J."/>
        </authorList>
    </citation>
    <scope>NUCLEOTIDE SEQUENCE</scope>
    <source>
        <tissue evidence="2">Shoot tissue taken approximately 20 cm above the soil surface</tissue>
    </source>
</reference>
<proteinExistence type="predicted"/>
<dbReference type="EMBL" id="GBRH01215369">
    <property type="protein sequence ID" value="JAD82526.1"/>
    <property type="molecule type" value="Transcribed_RNA"/>
</dbReference>
<dbReference type="AlphaFoldDB" id="A0A0A9D407"/>
<organism evidence="2">
    <name type="scientific">Arundo donax</name>
    <name type="common">Giant reed</name>
    <name type="synonym">Donax arundinaceus</name>
    <dbReference type="NCBI Taxonomy" id="35708"/>
    <lineage>
        <taxon>Eukaryota</taxon>
        <taxon>Viridiplantae</taxon>
        <taxon>Streptophyta</taxon>
        <taxon>Embryophyta</taxon>
        <taxon>Tracheophyta</taxon>
        <taxon>Spermatophyta</taxon>
        <taxon>Magnoliopsida</taxon>
        <taxon>Liliopsida</taxon>
        <taxon>Poales</taxon>
        <taxon>Poaceae</taxon>
        <taxon>PACMAD clade</taxon>
        <taxon>Arundinoideae</taxon>
        <taxon>Arundineae</taxon>
        <taxon>Arundo</taxon>
    </lineage>
</organism>
<feature type="region of interest" description="Disordered" evidence="1">
    <location>
        <begin position="1"/>
        <end position="24"/>
    </location>
</feature>
<evidence type="ECO:0000256" key="1">
    <source>
        <dbReference type="SAM" id="MobiDB-lite"/>
    </source>
</evidence>
<sequence length="63" mass="7150">MALRKVHDEAAHGRQRYERPGTSMPQLRVDGLLFPFCRAGRDTARSLILHPAEIPIQIPRSDT</sequence>
<feature type="compositionally biased region" description="Basic and acidic residues" evidence="1">
    <location>
        <begin position="1"/>
        <end position="19"/>
    </location>
</feature>
<accession>A0A0A9D407</accession>
<name>A0A0A9D407_ARUDO</name>
<reference evidence="2" key="2">
    <citation type="journal article" date="2015" name="Data Brief">
        <title>Shoot transcriptome of the giant reed, Arundo donax.</title>
        <authorList>
            <person name="Barrero R.A."/>
            <person name="Guerrero F.D."/>
            <person name="Moolhuijzen P."/>
            <person name="Goolsby J.A."/>
            <person name="Tidwell J."/>
            <person name="Bellgard S.E."/>
            <person name="Bellgard M.I."/>
        </authorList>
    </citation>
    <scope>NUCLEOTIDE SEQUENCE</scope>
    <source>
        <tissue evidence="2">Shoot tissue taken approximately 20 cm above the soil surface</tissue>
    </source>
</reference>
<evidence type="ECO:0000313" key="2">
    <source>
        <dbReference type="EMBL" id="JAD82526.1"/>
    </source>
</evidence>